<organism evidence="2 3">
    <name type="scientific">Gimesia aquarii</name>
    <dbReference type="NCBI Taxonomy" id="2527964"/>
    <lineage>
        <taxon>Bacteria</taxon>
        <taxon>Pseudomonadati</taxon>
        <taxon>Planctomycetota</taxon>
        <taxon>Planctomycetia</taxon>
        <taxon>Planctomycetales</taxon>
        <taxon>Planctomycetaceae</taxon>
        <taxon>Gimesia</taxon>
    </lineage>
</organism>
<reference evidence="2 3" key="1">
    <citation type="submission" date="2019-03" db="EMBL/GenBank/DDBJ databases">
        <title>Deep-cultivation of Planctomycetes and their phenomic and genomic characterization uncovers novel biology.</title>
        <authorList>
            <person name="Wiegand S."/>
            <person name="Jogler M."/>
            <person name="Boedeker C."/>
            <person name="Pinto D."/>
            <person name="Vollmers J."/>
            <person name="Rivas-Marin E."/>
            <person name="Kohn T."/>
            <person name="Peeters S.H."/>
            <person name="Heuer A."/>
            <person name="Rast P."/>
            <person name="Oberbeckmann S."/>
            <person name="Bunk B."/>
            <person name="Jeske O."/>
            <person name="Meyerdierks A."/>
            <person name="Storesund J.E."/>
            <person name="Kallscheuer N."/>
            <person name="Luecker S."/>
            <person name="Lage O.M."/>
            <person name="Pohl T."/>
            <person name="Merkel B.J."/>
            <person name="Hornburger P."/>
            <person name="Mueller R.-W."/>
            <person name="Bruemmer F."/>
            <person name="Labrenz M."/>
            <person name="Spormann A.M."/>
            <person name="Op den Camp H."/>
            <person name="Overmann J."/>
            <person name="Amann R."/>
            <person name="Jetten M.S.M."/>
            <person name="Mascher T."/>
            <person name="Medema M.H."/>
            <person name="Devos D.P."/>
            <person name="Kaster A.-K."/>
            <person name="Ovreas L."/>
            <person name="Rohde M."/>
            <person name="Galperin M.Y."/>
            <person name="Jogler C."/>
        </authorList>
    </citation>
    <scope>NUCLEOTIDE SEQUENCE [LARGE SCALE GENOMIC DNA]</scope>
    <source>
        <strain evidence="2 3">V144</strain>
    </source>
</reference>
<feature type="signal peptide" evidence="1">
    <location>
        <begin position="1"/>
        <end position="28"/>
    </location>
</feature>
<name>A0A517VT48_9PLAN</name>
<protein>
    <submittedName>
        <fullName evidence="2">Uncharacterized protein</fullName>
    </submittedName>
</protein>
<dbReference type="Proteomes" id="UP000318704">
    <property type="component" value="Chromosome"/>
</dbReference>
<evidence type="ECO:0000313" key="3">
    <source>
        <dbReference type="Proteomes" id="UP000318704"/>
    </source>
</evidence>
<feature type="chain" id="PRO_5021815742" evidence="1">
    <location>
        <begin position="29"/>
        <end position="113"/>
    </location>
</feature>
<keyword evidence="1" id="KW-0732">Signal</keyword>
<gene>
    <name evidence="2" type="ORF">V144x_16030</name>
</gene>
<evidence type="ECO:0000256" key="1">
    <source>
        <dbReference type="SAM" id="SignalP"/>
    </source>
</evidence>
<dbReference type="KEGG" id="gaw:V144x_16030"/>
<dbReference type="EMBL" id="CP037920">
    <property type="protein sequence ID" value="QDT96150.1"/>
    <property type="molecule type" value="Genomic_DNA"/>
</dbReference>
<evidence type="ECO:0000313" key="2">
    <source>
        <dbReference type="EMBL" id="QDT96150.1"/>
    </source>
</evidence>
<accession>A0A517VT48</accession>
<proteinExistence type="predicted"/>
<dbReference type="AlphaFoldDB" id="A0A517VT48"/>
<sequence length="113" mass="12893" precursor="true">MKLNFSSKIRRCVAKCVLLLLLPGAVSFSLGNQQAEAESWMFNRSYYSHQLPPEVAERYPRPQSRSAYRLPELATTPGFAIKGARRWNYVRMFNGNGFDTTILRSDTFDVVSP</sequence>